<dbReference type="PANTHER" id="PTHR31511:SF12">
    <property type="entry name" value="RHO TERMINATION FACTOR N-TERMINAL DOMAIN-CONTAINING PROTEIN"/>
    <property type="match status" value="1"/>
</dbReference>
<proteinExistence type="predicted"/>
<dbReference type="SUPFAM" id="SSF56672">
    <property type="entry name" value="DNA/RNA polymerases"/>
    <property type="match status" value="1"/>
</dbReference>
<evidence type="ECO:0000313" key="3">
    <source>
        <dbReference type="Proteomes" id="UP000789396"/>
    </source>
</evidence>
<feature type="non-terminal residue" evidence="2">
    <location>
        <position position="509"/>
    </location>
</feature>
<evidence type="ECO:0000256" key="1">
    <source>
        <dbReference type="SAM" id="MobiDB-lite"/>
    </source>
</evidence>
<feature type="compositionally biased region" description="Basic and acidic residues" evidence="1">
    <location>
        <begin position="390"/>
        <end position="404"/>
    </location>
</feature>
<dbReference type="OrthoDB" id="2382514at2759"/>
<dbReference type="PANTHER" id="PTHR31511">
    <property type="entry name" value="PROTEIN CBG23764"/>
    <property type="match status" value="1"/>
</dbReference>
<protein>
    <submittedName>
        <fullName evidence="2">3918_t:CDS:1</fullName>
    </submittedName>
</protein>
<accession>A0A9N9EX41</accession>
<reference evidence="2" key="1">
    <citation type="submission" date="2021-06" db="EMBL/GenBank/DDBJ databases">
        <authorList>
            <person name="Kallberg Y."/>
            <person name="Tangrot J."/>
            <person name="Rosling A."/>
        </authorList>
    </citation>
    <scope>NUCLEOTIDE SEQUENCE</scope>
    <source>
        <strain evidence="2">IN212</strain>
    </source>
</reference>
<keyword evidence="3" id="KW-1185">Reference proteome</keyword>
<dbReference type="EMBL" id="CAJVPZ010019453">
    <property type="protein sequence ID" value="CAG8694219.1"/>
    <property type="molecule type" value="Genomic_DNA"/>
</dbReference>
<comment type="caution">
    <text evidence="2">The sequence shown here is derived from an EMBL/GenBank/DDBJ whole genome shotgun (WGS) entry which is preliminary data.</text>
</comment>
<feature type="region of interest" description="Disordered" evidence="1">
    <location>
        <begin position="388"/>
        <end position="410"/>
    </location>
</feature>
<evidence type="ECO:0000313" key="2">
    <source>
        <dbReference type="EMBL" id="CAG8694219.1"/>
    </source>
</evidence>
<sequence>MGMGLDKLVKCLGGEIEKFPLTINYFTEKGYLMDKIKLLFRKGVFPYDWTNAWEKFDKTSLPSRKDFYSLLSQQNISKEDYEHAKKVWQVFEMKNFGEYHDLYLEMDVLLLADIFMNYIIMCLKDDGLDPSHYVSAPGMFNDSLYKSSRAELKLMTDKDEYLMVENGIRGGMTMASHRYAKSNNLQCPDYDPSKLKSWTLYEDMNALYSEAMTQYMPTEILGKVSPEEVPDIQSIAPDAEIGYMLELDLEAPVHLHDYFADYPLASEKQIIPENWLSLYNKRLVNDKEVGNGKYASGEKLVQTLYPKKNYVVHYRALQIYMKFGMKVTKIHSAFKFRQSPWMKDYIEENIRKRKIAKANVDEFGDETKGGPIGESVCLKPKMYSVLPAGHDPKTPDDPDSEDPKKKHGIQKAKGVKKCVGKKYDNLAKNYGDYLKKLRAKKNPNDYIKTVAVKMFPNEEAYTIRLENYRNRYADEDLYVSLEELYALYYLIAKEENRERSDDEIEQILK</sequence>
<name>A0A9N9EX41_9GLOM</name>
<gene>
    <name evidence="2" type="ORF">RFULGI_LOCUS10135</name>
</gene>
<organism evidence="2 3">
    <name type="scientific">Racocetra fulgida</name>
    <dbReference type="NCBI Taxonomy" id="60492"/>
    <lineage>
        <taxon>Eukaryota</taxon>
        <taxon>Fungi</taxon>
        <taxon>Fungi incertae sedis</taxon>
        <taxon>Mucoromycota</taxon>
        <taxon>Glomeromycotina</taxon>
        <taxon>Glomeromycetes</taxon>
        <taxon>Diversisporales</taxon>
        <taxon>Gigasporaceae</taxon>
        <taxon>Racocetra</taxon>
    </lineage>
</organism>
<dbReference type="Proteomes" id="UP000789396">
    <property type="component" value="Unassembled WGS sequence"/>
</dbReference>
<dbReference type="AlphaFoldDB" id="A0A9N9EX41"/>
<dbReference type="InterPro" id="IPR043502">
    <property type="entry name" value="DNA/RNA_pol_sf"/>
</dbReference>